<evidence type="ECO:0000313" key="11">
    <source>
        <dbReference type="Proteomes" id="UP000786183"/>
    </source>
</evidence>
<proteinExistence type="predicted"/>
<feature type="transmembrane region" description="Helical" evidence="6">
    <location>
        <begin position="347"/>
        <end position="365"/>
    </location>
</feature>
<accession>A0ABS7WPS5</accession>
<feature type="transmembrane region" description="Helical" evidence="6">
    <location>
        <begin position="230"/>
        <end position="250"/>
    </location>
</feature>
<sequence length="532" mass="60540">MKRVLFLIFFICFFVRADILEPNQAFMPSVNKDEQFVHISIKLADDIYLYKDSFALFINNVDDTKFIDFKKAEIKEKQEVYFNEFSFSIPLFKLEQNNSIVIYYQGCSMQGLCYQPLKSKFNINNNKISVDYINKQANKKEENLYEESLNSKSFFIVIFSFFLAGLLLSLTPCTLPMIPILSSILANLSSKRTLLASIIYVLGTSLTYTISGVIAALLGSGLQEIFQSKIVIIIFSLIFVLFAVSMFGFFNIQMPNSMQNSLLKINSKQSGFVGIFIMGALSALIVGPCVAAPLATLLIYIANTKDVFLGASALFTMSIAMSIPLIVIGFGFKFLKSGAWMQVINKIFAFIMLVMAVYFLGRILSEEITNILYALICFASVIYFGLFDEIKSKFAFIIKYILLLIFVFALYLTFSVFMEKNNAKTLEFKIASSKEEMLLQDKNLIYFTADWCENCKELAKTTFKDERVINKLSKINLIKIDLSDANDFEKELTQKYQIFGPPVMMIVDKNMNVENKIIGYVDANTFLKKINF</sequence>
<dbReference type="InterPro" id="IPR003834">
    <property type="entry name" value="Cyt_c_assmbl_TM_dom"/>
</dbReference>
<dbReference type="InterPro" id="IPR036249">
    <property type="entry name" value="Thioredoxin-like_sf"/>
</dbReference>
<reference evidence="10 11" key="1">
    <citation type="submission" date="2020-07" db="EMBL/GenBank/DDBJ databases">
        <title>Transfer of Campylobacter canadensis to the novel genus Avispirillum gen. nov., that also includes two novel species recovered from migratory waterfowl: Avispirillum anseris sp. nov. and Avispirillum brantae sp. nov.</title>
        <authorList>
            <person name="Miller W.G."/>
            <person name="Chapman M.H."/>
            <person name="Yee E."/>
            <person name="Inglis G.D."/>
        </authorList>
    </citation>
    <scope>NUCLEOTIDE SEQUENCE [LARGE SCALE GENOMIC DNA]</scope>
    <source>
        <strain evidence="10 11">L283</strain>
    </source>
</reference>
<evidence type="ECO:0000256" key="6">
    <source>
        <dbReference type="SAM" id="Phobius"/>
    </source>
</evidence>
<dbReference type="SUPFAM" id="SSF74863">
    <property type="entry name" value="Thiol:disulfide interchange protein DsbD, N-terminal domain (DsbD-alpha)"/>
    <property type="match status" value="1"/>
</dbReference>
<protein>
    <submittedName>
        <fullName evidence="10">Protein-disulfide reductase DsbD</fullName>
    </submittedName>
</protein>
<dbReference type="Gene3D" id="2.60.40.1250">
    <property type="entry name" value="Thiol:disulfide interchange protein DsbD, N-terminal domain"/>
    <property type="match status" value="1"/>
</dbReference>
<keyword evidence="2 6" id="KW-0812">Transmembrane</keyword>
<dbReference type="RefSeq" id="WP_224325133.1">
    <property type="nucleotide sequence ID" value="NZ_JACGBB010000002.1"/>
</dbReference>
<name>A0ABS7WPS5_9BACT</name>
<dbReference type="Pfam" id="PF11412">
    <property type="entry name" value="DsbD_N"/>
    <property type="match status" value="1"/>
</dbReference>
<dbReference type="NCBIfam" id="NF001419">
    <property type="entry name" value="PRK00293.1"/>
    <property type="match status" value="1"/>
</dbReference>
<feature type="transmembrane region" description="Helical" evidence="6">
    <location>
        <begin position="154"/>
        <end position="181"/>
    </location>
</feature>
<feature type="transmembrane region" description="Helical" evidence="6">
    <location>
        <begin position="400"/>
        <end position="418"/>
    </location>
</feature>
<keyword evidence="4 6" id="KW-1133">Transmembrane helix</keyword>
<evidence type="ECO:0000256" key="3">
    <source>
        <dbReference type="ARBA" id="ARBA00022748"/>
    </source>
</evidence>
<feature type="transmembrane region" description="Helical" evidence="6">
    <location>
        <begin position="271"/>
        <end position="301"/>
    </location>
</feature>
<dbReference type="SUPFAM" id="SSF52833">
    <property type="entry name" value="Thioredoxin-like"/>
    <property type="match status" value="1"/>
</dbReference>
<dbReference type="Pfam" id="PF13098">
    <property type="entry name" value="Thioredoxin_2"/>
    <property type="match status" value="1"/>
</dbReference>
<evidence type="ECO:0000259" key="7">
    <source>
        <dbReference type="Pfam" id="PF02683"/>
    </source>
</evidence>
<evidence type="ECO:0000256" key="1">
    <source>
        <dbReference type="ARBA" id="ARBA00004141"/>
    </source>
</evidence>
<dbReference type="InterPro" id="IPR012336">
    <property type="entry name" value="Thioredoxin-like_fold"/>
</dbReference>
<organism evidence="10 11">
    <name type="scientific">Campylobacter canadensis</name>
    <dbReference type="NCBI Taxonomy" id="449520"/>
    <lineage>
        <taxon>Bacteria</taxon>
        <taxon>Pseudomonadati</taxon>
        <taxon>Campylobacterota</taxon>
        <taxon>Epsilonproteobacteria</taxon>
        <taxon>Campylobacterales</taxon>
        <taxon>Campylobacteraceae</taxon>
        <taxon>Campylobacter</taxon>
    </lineage>
</organism>
<feature type="transmembrane region" description="Helical" evidence="6">
    <location>
        <begin position="307"/>
        <end position="335"/>
    </location>
</feature>
<comment type="subcellular location">
    <subcellularLocation>
        <location evidence="1">Membrane</location>
        <topology evidence="1">Multi-pass membrane protein</topology>
    </subcellularLocation>
</comment>
<evidence type="ECO:0000256" key="5">
    <source>
        <dbReference type="ARBA" id="ARBA00023136"/>
    </source>
</evidence>
<feature type="domain" description="Thiol:disulfide interchange protein DsbD N-terminal" evidence="8">
    <location>
        <begin position="17"/>
        <end position="122"/>
    </location>
</feature>
<feature type="domain" description="Cytochrome C biogenesis protein transmembrane" evidence="7">
    <location>
        <begin position="155"/>
        <end position="364"/>
    </location>
</feature>
<dbReference type="PANTHER" id="PTHR32234">
    <property type="entry name" value="THIOL:DISULFIDE INTERCHANGE PROTEIN DSBD"/>
    <property type="match status" value="1"/>
</dbReference>
<gene>
    <name evidence="10" type="ORF">AVCANL283_01420</name>
</gene>
<keyword evidence="11" id="KW-1185">Reference proteome</keyword>
<comment type="caution">
    <text evidence="10">The sequence shown here is derived from an EMBL/GenBank/DDBJ whole genome shotgun (WGS) entry which is preliminary data.</text>
</comment>
<keyword evidence="5 6" id="KW-0472">Membrane</keyword>
<evidence type="ECO:0000256" key="4">
    <source>
        <dbReference type="ARBA" id="ARBA00022989"/>
    </source>
</evidence>
<feature type="transmembrane region" description="Helical" evidence="6">
    <location>
        <begin position="371"/>
        <end position="388"/>
    </location>
</feature>
<dbReference type="Gene3D" id="3.40.30.10">
    <property type="entry name" value="Glutaredoxin"/>
    <property type="match status" value="1"/>
</dbReference>
<evidence type="ECO:0000259" key="9">
    <source>
        <dbReference type="Pfam" id="PF13098"/>
    </source>
</evidence>
<dbReference type="InterPro" id="IPR028250">
    <property type="entry name" value="DsbDN"/>
</dbReference>
<dbReference type="Proteomes" id="UP000786183">
    <property type="component" value="Unassembled WGS sequence"/>
</dbReference>
<evidence type="ECO:0000259" key="8">
    <source>
        <dbReference type="Pfam" id="PF11412"/>
    </source>
</evidence>
<keyword evidence="3" id="KW-0201">Cytochrome c-type biogenesis</keyword>
<evidence type="ECO:0000256" key="2">
    <source>
        <dbReference type="ARBA" id="ARBA00022692"/>
    </source>
</evidence>
<dbReference type="Pfam" id="PF02683">
    <property type="entry name" value="DsbD_TM"/>
    <property type="match status" value="1"/>
</dbReference>
<dbReference type="EMBL" id="JACGBB010000002">
    <property type="protein sequence ID" value="MBZ7986776.1"/>
    <property type="molecule type" value="Genomic_DNA"/>
</dbReference>
<evidence type="ECO:0000313" key="10">
    <source>
        <dbReference type="EMBL" id="MBZ7986776.1"/>
    </source>
</evidence>
<feature type="domain" description="Thioredoxin-like fold" evidence="9">
    <location>
        <begin position="444"/>
        <end position="529"/>
    </location>
</feature>
<feature type="transmembrane region" description="Helical" evidence="6">
    <location>
        <begin position="193"/>
        <end position="218"/>
    </location>
</feature>
<dbReference type="PANTHER" id="PTHR32234:SF0">
    <property type="entry name" value="THIOL:DISULFIDE INTERCHANGE PROTEIN DSBD"/>
    <property type="match status" value="1"/>
</dbReference>
<dbReference type="InterPro" id="IPR036929">
    <property type="entry name" value="DsbDN_sf"/>
</dbReference>